<reference evidence="3" key="1">
    <citation type="submission" date="2025-08" db="UniProtKB">
        <authorList>
            <consortium name="RefSeq"/>
        </authorList>
    </citation>
    <scope>IDENTIFICATION</scope>
</reference>
<dbReference type="KEGG" id="aplc:110990655"/>
<organism evidence="2 3">
    <name type="scientific">Acanthaster planci</name>
    <name type="common">Crown-of-thorns starfish</name>
    <dbReference type="NCBI Taxonomy" id="133434"/>
    <lineage>
        <taxon>Eukaryota</taxon>
        <taxon>Metazoa</taxon>
        <taxon>Echinodermata</taxon>
        <taxon>Eleutherozoa</taxon>
        <taxon>Asterozoa</taxon>
        <taxon>Asteroidea</taxon>
        <taxon>Valvatacea</taxon>
        <taxon>Valvatida</taxon>
        <taxon>Acanthasteridae</taxon>
        <taxon>Acanthaster</taxon>
    </lineage>
</organism>
<keyword evidence="1" id="KW-0812">Transmembrane</keyword>
<dbReference type="Proteomes" id="UP000694845">
    <property type="component" value="Unplaced"/>
</dbReference>
<sequence length="317" mass="36395">MQTNPVFTGGYPLAIATMGLVVMLLTMIERAEMQTYCTDMVCALWAILTAGDGKFLKPEASAMMWTAFHKFKLESSSDLMKLLNSLNIDSSGKFVHITYQYILQTVLSLMVNDRYSVDNPDETVNDKETPLSREEEQVLRYAAGYIPFALNQKLKRQSNETAAFLCSVLKKWRACKTDTEKTFLEYTNEWIEKQNRGGLFHVGDDVYIFFRTLEHVSRQFLTRANLSKFPGMNVKSSLKEKILSVRRVHNYWQTLTQGKLSGDVSKRFLDMVLNLWIKIRVTAFIKVYLDLKKSSGKVSKRGEKALRKTLQPSTFVE</sequence>
<evidence type="ECO:0000313" key="3">
    <source>
        <dbReference type="RefSeq" id="XP_022111422.1"/>
    </source>
</evidence>
<evidence type="ECO:0000313" key="2">
    <source>
        <dbReference type="Proteomes" id="UP000694845"/>
    </source>
</evidence>
<protein>
    <submittedName>
        <fullName evidence="3">Uncharacterized protein LOC110990655</fullName>
    </submittedName>
</protein>
<gene>
    <name evidence="3" type="primary">LOC110990655</name>
</gene>
<proteinExistence type="predicted"/>
<keyword evidence="1" id="KW-0472">Membrane</keyword>
<name>A0A8B8A233_ACAPL</name>
<accession>A0A8B8A233</accession>
<keyword evidence="2" id="KW-1185">Reference proteome</keyword>
<dbReference type="GeneID" id="110990655"/>
<keyword evidence="1" id="KW-1133">Transmembrane helix</keyword>
<dbReference type="OrthoDB" id="10066203at2759"/>
<dbReference type="RefSeq" id="XP_022111422.1">
    <property type="nucleotide sequence ID" value="XM_022255730.1"/>
</dbReference>
<dbReference type="OMA" id="GIKENIM"/>
<dbReference type="AlphaFoldDB" id="A0A8B8A233"/>
<feature type="transmembrane region" description="Helical" evidence="1">
    <location>
        <begin position="6"/>
        <end position="25"/>
    </location>
</feature>
<evidence type="ECO:0000256" key="1">
    <source>
        <dbReference type="SAM" id="Phobius"/>
    </source>
</evidence>